<dbReference type="SUPFAM" id="SSF49785">
    <property type="entry name" value="Galactose-binding domain-like"/>
    <property type="match status" value="1"/>
</dbReference>
<dbReference type="SUPFAM" id="SSF54523">
    <property type="entry name" value="Pili subunits"/>
    <property type="match status" value="1"/>
</dbReference>
<sequence length="258" mass="27230">MKSRGGFTIVELLIVVVVMGILASITIVAYNGIQDRAKKASISFALVQYSKKIVTYRAPNGTEEYPPNKEAAGVQDANGIQYQYISTSASDYCLMATSGSLNYIISSTNPTVQAGTCTGYNMLVWDESSSSVPITSGVADTSTYRSAPASVRIAPNMTGRMLSGSPYSGDVGQTYTVSLWVKSDTSWNGTNDNSKIRFGNGSSGTLLQACGYGGVKADWTQVTCSYTLTTGNTSVGISVGNSGTIGNIWIDDISVSRT</sequence>
<dbReference type="Proteomes" id="UP001059824">
    <property type="component" value="Chromosome"/>
</dbReference>
<dbReference type="EMBL" id="CP045921">
    <property type="protein sequence ID" value="QHN42385.1"/>
    <property type="molecule type" value="Genomic_DNA"/>
</dbReference>
<keyword evidence="1" id="KW-0812">Transmembrane</keyword>
<dbReference type="RefSeq" id="WP_260763682.1">
    <property type="nucleotide sequence ID" value="NZ_CP045921.1"/>
</dbReference>
<evidence type="ECO:0000256" key="1">
    <source>
        <dbReference type="SAM" id="Phobius"/>
    </source>
</evidence>
<dbReference type="AlphaFoldDB" id="A0A857MKT7"/>
<gene>
    <name evidence="2" type="ORF">GII36_00735</name>
</gene>
<dbReference type="Gene3D" id="3.30.700.10">
    <property type="entry name" value="Glycoprotein, Type 4 Pilin"/>
    <property type="match status" value="1"/>
</dbReference>
<feature type="transmembrane region" description="Helical" evidence="1">
    <location>
        <begin position="12"/>
        <end position="33"/>
    </location>
</feature>
<dbReference type="Gene3D" id="2.60.120.260">
    <property type="entry name" value="Galactose-binding domain-like"/>
    <property type="match status" value="1"/>
</dbReference>
<dbReference type="KEGG" id="mama:GII36_00735"/>
<dbReference type="InterPro" id="IPR045584">
    <property type="entry name" value="Pilin-like"/>
</dbReference>
<proteinExistence type="predicted"/>
<organism evidence="2 3">
    <name type="scientific">Candidatus Mycosynbacter amalyticus</name>
    <dbReference type="NCBI Taxonomy" id="2665156"/>
    <lineage>
        <taxon>Bacteria</taxon>
        <taxon>Candidatus Saccharimonadota</taxon>
        <taxon>Candidatus Saccharimonadota incertae sedis</taxon>
        <taxon>Candidatus Mycosynbacter</taxon>
    </lineage>
</organism>
<dbReference type="InterPro" id="IPR008979">
    <property type="entry name" value="Galactose-bd-like_sf"/>
</dbReference>
<evidence type="ECO:0000313" key="2">
    <source>
        <dbReference type="EMBL" id="QHN42385.1"/>
    </source>
</evidence>
<evidence type="ECO:0000313" key="3">
    <source>
        <dbReference type="Proteomes" id="UP001059824"/>
    </source>
</evidence>
<name>A0A857MKT7_9BACT</name>
<accession>A0A857MKT7</accession>
<keyword evidence="1" id="KW-0472">Membrane</keyword>
<dbReference type="InterPro" id="IPR012902">
    <property type="entry name" value="N_methyl_site"/>
</dbReference>
<dbReference type="NCBIfam" id="TIGR02532">
    <property type="entry name" value="IV_pilin_GFxxxE"/>
    <property type="match status" value="1"/>
</dbReference>
<dbReference type="Pfam" id="PF07963">
    <property type="entry name" value="N_methyl"/>
    <property type="match status" value="1"/>
</dbReference>
<keyword evidence="1" id="KW-1133">Transmembrane helix</keyword>
<keyword evidence="3" id="KW-1185">Reference proteome</keyword>
<reference evidence="2" key="1">
    <citation type="journal article" date="2021" name="Nat. Microbiol.">
        <title>Cocultivation of an ultrasmall environmental parasitic bacterium with lytic ability against bacteria associated with wastewater foams.</title>
        <authorList>
            <person name="Batinovic S."/>
            <person name="Rose J.J.A."/>
            <person name="Ratcliffe J."/>
            <person name="Seviour R.J."/>
            <person name="Petrovski S."/>
        </authorList>
    </citation>
    <scope>NUCLEOTIDE SEQUENCE</scope>
    <source>
        <strain evidence="2">JR1</strain>
    </source>
</reference>
<protein>
    <submittedName>
        <fullName evidence="2">Prepilin-type N-terminal cleavage/methylation domain-containing protein</fullName>
    </submittedName>
</protein>